<keyword evidence="6" id="KW-1185">Reference proteome</keyword>
<dbReference type="Proteomes" id="UP000056109">
    <property type="component" value="Chromosome I"/>
</dbReference>
<dbReference type="GO" id="GO:0015697">
    <property type="term" value="P:quaternary ammonium group transport"/>
    <property type="evidence" value="ECO:0007669"/>
    <property type="project" value="UniProtKB-ARBA"/>
</dbReference>
<dbReference type="FunFam" id="3.40.50.300:FF:000425">
    <property type="entry name" value="Probable ABC transporter, ATP-binding subunit"/>
    <property type="match status" value="1"/>
</dbReference>
<dbReference type="InterPro" id="IPR013611">
    <property type="entry name" value="Transp-assoc_OB_typ2"/>
</dbReference>
<evidence type="ECO:0000256" key="2">
    <source>
        <dbReference type="ARBA" id="ARBA00022741"/>
    </source>
</evidence>
<dbReference type="InterPro" id="IPR017871">
    <property type="entry name" value="ABC_transporter-like_CS"/>
</dbReference>
<dbReference type="PROSITE" id="PS00211">
    <property type="entry name" value="ABC_TRANSPORTER_1"/>
    <property type="match status" value="1"/>
</dbReference>
<evidence type="ECO:0000259" key="4">
    <source>
        <dbReference type="PROSITE" id="PS50893"/>
    </source>
</evidence>
<dbReference type="KEGG" id="asz:ASN_1316"/>
<evidence type="ECO:0000313" key="5">
    <source>
        <dbReference type="EMBL" id="CEF40681.1"/>
    </source>
</evidence>
<dbReference type="Pfam" id="PF00005">
    <property type="entry name" value="ABC_tran"/>
    <property type="match status" value="1"/>
</dbReference>
<dbReference type="PATRIC" id="fig|446692.3.peg.1321"/>
<dbReference type="InterPro" id="IPR027417">
    <property type="entry name" value="P-loop_NTPase"/>
</dbReference>
<reference evidence="6" key="1">
    <citation type="submission" date="2014-09" db="EMBL/GenBank/DDBJ databases">
        <authorList>
            <person name="Illeghems K.G."/>
        </authorList>
    </citation>
    <scope>NUCLEOTIDE SEQUENCE [LARGE SCALE GENOMIC DNA]</scope>
    <source>
        <strain evidence="6">108B</strain>
    </source>
</reference>
<accession>A0A0U5ESS8</accession>
<dbReference type="PANTHER" id="PTHR42781:SF4">
    <property type="entry name" value="SPERMIDINE_PUTRESCINE IMPORT ATP-BINDING PROTEIN POTA"/>
    <property type="match status" value="1"/>
</dbReference>
<feature type="domain" description="ABC transporter" evidence="4">
    <location>
        <begin position="4"/>
        <end position="234"/>
    </location>
</feature>
<dbReference type="InterPro" id="IPR003439">
    <property type="entry name" value="ABC_transporter-like_ATP-bd"/>
</dbReference>
<dbReference type="GeneID" id="34782400"/>
<dbReference type="Gene3D" id="3.40.50.300">
    <property type="entry name" value="P-loop containing nucleotide triphosphate hydrolases"/>
    <property type="match status" value="1"/>
</dbReference>
<dbReference type="InterPro" id="IPR050093">
    <property type="entry name" value="ABC_SmlMolc_Importer"/>
</dbReference>
<dbReference type="PANTHER" id="PTHR42781">
    <property type="entry name" value="SPERMIDINE/PUTRESCINE IMPORT ATP-BINDING PROTEIN POTA"/>
    <property type="match status" value="1"/>
</dbReference>
<proteinExistence type="predicted"/>
<organism evidence="5 6">
    <name type="scientific">Acetobacter senegalensis</name>
    <dbReference type="NCBI Taxonomy" id="446692"/>
    <lineage>
        <taxon>Bacteria</taxon>
        <taxon>Pseudomonadati</taxon>
        <taxon>Pseudomonadota</taxon>
        <taxon>Alphaproteobacteria</taxon>
        <taxon>Acetobacterales</taxon>
        <taxon>Acetobacteraceae</taxon>
        <taxon>Acetobacter</taxon>
    </lineage>
</organism>
<dbReference type="InterPro" id="IPR008995">
    <property type="entry name" value="Mo/tungstate-bd_C_term_dom"/>
</dbReference>
<name>A0A0U5ESS8_9PROT</name>
<keyword evidence="1" id="KW-0813">Transport</keyword>
<dbReference type="SUPFAM" id="SSF50331">
    <property type="entry name" value="MOP-like"/>
    <property type="match status" value="1"/>
</dbReference>
<evidence type="ECO:0000313" key="6">
    <source>
        <dbReference type="Proteomes" id="UP000056109"/>
    </source>
</evidence>
<keyword evidence="2" id="KW-0547">Nucleotide-binding</keyword>
<sequence length="351" mass="38109">MTVVTLDGLSRNFGTAIALDSVSLTVEHASFVSLLGPSGCGKSTTLRLIAGFDRCDSGRILFDGEDVAGLPPERRDIGMVFQSYALFPHMTVAQNVAFGLEMRRISKNDIRTRVARALDLVRLDGRADRFPKQLSGGQQQRVALARALVIEPRILLLDEPLANLDSTLRSEMCFFIRELQQRVGITTLFVTHDQSEAMAISDQIVVMSEGRVVQMAPPLTLYEQPVTADIARFIGRANLLKADPAAGGFAQPCLGTMKVHPDARSVSGPFIGMLRPEQISLLPPGTEDTIPAQITFRQYGGHLTEYRACVPDGTEVDIQLSGPPAFGLGDMAGLALRDGWLWPVEPGKAPL</sequence>
<dbReference type="GO" id="GO:0022857">
    <property type="term" value="F:transmembrane transporter activity"/>
    <property type="evidence" value="ECO:0007669"/>
    <property type="project" value="InterPro"/>
</dbReference>
<evidence type="ECO:0000256" key="1">
    <source>
        <dbReference type="ARBA" id="ARBA00022448"/>
    </source>
</evidence>
<dbReference type="AlphaFoldDB" id="A0A0U5ESS8"/>
<dbReference type="PROSITE" id="PS50893">
    <property type="entry name" value="ABC_TRANSPORTER_2"/>
    <property type="match status" value="1"/>
</dbReference>
<gene>
    <name evidence="5" type="primary">potA</name>
    <name evidence="5" type="ORF">ASN_1316</name>
</gene>
<dbReference type="Pfam" id="PF08402">
    <property type="entry name" value="TOBE_2"/>
    <property type="match status" value="1"/>
</dbReference>
<keyword evidence="3" id="KW-0067">ATP-binding</keyword>
<protein>
    <submittedName>
        <fullName evidence="5">Polyamine ABC transporter</fullName>
    </submittedName>
</protein>
<dbReference type="GO" id="GO:0016887">
    <property type="term" value="F:ATP hydrolysis activity"/>
    <property type="evidence" value="ECO:0007669"/>
    <property type="project" value="InterPro"/>
</dbReference>
<dbReference type="EMBL" id="LN606600">
    <property type="protein sequence ID" value="CEF40681.1"/>
    <property type="molecule type" value="Genomic_DNA"/>
</dbReference>
<dbReference type="SUPFAM" id="SSF52540">
    <property type="entry name" value="P-loop containing nucleoside triphosphate hydrolases"/>
    <property type="match status" value="1"/>
</dbReference>
<dbReference type="GO" id="GO:0043190">
    <property type="term" value="C:ATP-binding cassette (ABC) transporter complex"/>
    <property type="evidence" value="ECO:0007669"/>
    <property type="project" value="InterPro"/>
</dbReference>
<evidence type="ECO:0000256" key="3">
    <source>
        <dbReference type="ARBA" id="ARBA00022840"/>
    </source>
</evidence>
<dbReference type="SMART" id="SM00382">
    <property type="entry name" value="AAA"/>
    <property type="match status" value="1"/>
</dbReference>
<dbReference type="RefSeq" id="WP_058987466.1">
    <property type="nucleotide sequence ID" value="NZ_LN606600.1"/>
</dbReference>
<dbReference type="GO" id="GO:0005524">
    <property type="term" value="F:ATP binding"/>
    <property type="evidence" value="ECO:0007669"/>
    <property type="project" value="UniProtKB-KW"/>
</dbReference>
<dbReference type="InterPro" id="IPR003593">
    <property type="entry name" value="AAA+_ATPase"/>
</dbReference>